<feature type="compositionally biased region" description="Polar residues" evidence="13">
    <location>
        <begin position="23"/>
        <end position="33"/>
    </location>
</feature>
<dbReference type="InterPro" id="IPR018391">
    <property type="entry name" value="PQQ_b-propeller_rpt"/>
</dbReference>
<dbReference type="Gene3D" id="2.140.10.10">
    <property type="entry name" value="Quinoprotein alcohol dehydrogenase-like superfamily"/>
    <property type="match status" value="1"/>
</dbReference>
<dbReference type="SUPFAM" id="SSF46626">
    <property type="entry name" value="Cytochrome c"/>
    <property type="match status" value="1"/>
</dbReference>
<keyword evidence="5 12" id="KW-0479">Metal-binding</keyword>
<name>A0ABW1KUG6_9PROT</name>
<evidence type="ECO:0000256" key="8">
    <source>
        <dbReference type="ARBA" id="ARBA00022891"/>
    </source>
</evidence>
<organism evidence="16 17">
    <name type="scientific">Hyphococcus aureus</name>
    <dbReference type="NCBI Taxonomy" id="2666033"/>
    <lineage>
        <taxon>Bacteria</taxon>
        <taxon>Pseudomonadati</taxon>
        <taxon>Pseudomonadota</taxon>
        <taxon>Alphaproteobacteria</taxon>
        <taxon>Parvularculales</taxon>
        <taxon>Parvularculaceae</taxon>
        <taxon>Hyphococcus</taxon>
    </lineage>
</organism>
<evidence type="ECO:0000256" key="6">
    <source>
        <dbReference type="ARBA" id="ARBA00022729"/>
    </source>
</evidence>
<dbReference type="NCBIfam" id="TIGR03075">
    <property type="entry name" value="PQQ_enz_alc_DH"/>
    <property type="match status" value="1"/>
</dbReference>
<evidence type="ECO:0000256" key="4">
    <source>
        <dbReference type="ARBA" id="ARBA00022617"/>
    </source>
</evidence>
<sequence length="726" mass="79324">MGRTRTIFFILSVASLAACGGSPEQSAPASTETAVAGRAKTDPPPFAAVDADRLANAADDLDNWLSYGRSYAEQRYSPLDQINDDNIDALGLAWAIELDTNRGQEATPIIVDGVMYISTAWSKVMALDAATGKVLWRFDPENIGAKAAHACCDVVNRGVAVWNGKVYVGTIDGRLIALDAATGAKVWEKITVDQEKPYTITMAPRAVKGKIIIGNSGAELGVRGYVSAYDAETGALVWRFYTVPGNPADGPDGAASDEALAELALPTWHGEWWTLGGGGTVWDSVVYDEEFDQLLVGVGNGAPWNHEYRSDGKGDNLFLSSILALNPDTGAYKWHYQANPGETWDYTNTQQITLAELEIEIDGVTRKVLMQAPKNGFFYVIDRKDGKLISAEPYVYQNWAERIDLETGRPIETANARYLDGPQMVLPGGIGGHAWHPMSYNPKTGLVYIPAMTVPLVYEHNDDYEIHPGRWNTGVSFTDPPASDELKGTREERRAQMQAMQKGYLVAWDPVNQEPRWTIERDWPWNGGTLSTGGNLVFEGLPNGEFEARSADNGEALWSFQSHRGIMAGPATYRVNGEQYVAVLGGYGGSMGMATPDDRNKFIPPNGIVMAFKLNGQASLPAYEPIARPAPAPTGEAFTQAQLETGRDKYFTYCTICHNGPTNPELNRTPYMQNADAWRSIVIDGALEDNGMASFRDYLNNDDAEAIRAYVNTLARDLAEKETAAQ</sequence>
<accession>A0ABW1KUG6</accession>
<evidence type="ECO:0000256" key="3">
    <source>
        <dbReference type="ARBA" id="ARBA00008156"/>
    </source>
</evidence>
<evidence type="ECO:0000313" key="17">
    <source>
        <dbReference type="Proteomes" id="UP001596116"/>
    </source>
</evidence>
<feature type="signal peptide" evidence="14">
    <location>
        <begin position="1"/>
        <end position="17"/>
    </location>
</feature>
<evidence type="ECO:0000256" key="1">
    <source>
        <dbReference type="ARBA" id="ARBA00001913"/>
    </source>
</evidence>
<dbReference type="PROSITE" id="PS51257">
    <property type="entry name" value="PROKAR_LIPOPROTEIN"/>
    <property type="match status" value="1"/>
</dbReference>
<evidence type="ECO:0000256" key="11">
    <source>
        <dbReference type="ARBA" id="ARBA00023157"/>
    </source>
</evidence>
<protein>
    <submittedName>
        <fullName evidence="16">PQQ-dependent dehydrogenase, methanol/ethanol family</fullName>
    </submittedName>
</protein>
<comment type="similarity">
    <text evidence="3">Belongs to the bacterial PQQ dehydrogenase family.</text>
</comment>
<evidence type="ECO:0000256" key="7">
    <source>
        <dbReference type="ARBA" id="ARBA00022837"/>
    </source>
</evidence>
<reference evidence="16 17" key="1">
    <citation type="submission" date="2024-09" db="EMBL/GenBank/DDBJ databases">
        <authorList>
            <person name="Zhang Z.-H."/>
        </authorList>
    </citation>
    <scope>NUCLEOTIDE SEQUENCE [LARGE SCALE GENOMIC DNA]</scope>
    <source>
        <strain evidence="16 17">HHTR114</strain>
    </source>
</reference>
<evidence type="ECO:0000256" key="13">
    <source>
        <dbReference type="SAM" id="MobiDB-lite"/>
    </source>
</evidence>
<dbReference type="PROSITE" id="PS51007">
    <property type="entry name" value="CYTC"/>
    <property type="match status" value="1"/>
</dbReference>
<dbReference type="InterPro" id="IPR036909">
    <property type="entry name" value="Cyt_c-like_dom_sf"/>
</dbReference>
<evidence type="ECO:0000256" key="10">
    <source>
        <dbReference type="ARBA" id="ARBA00023004"/>
    </source>
</evidence>
<keyword evidence="4 12" id="KW-0349">Heme</keyword>
<dbReference type="InterPro" id="IPR011047">
    <property type="entry name" value="Quinoprotein_ADH-like_sf"/>
</dbReference>
<keyword evidence="17" id="KW-1185">Reference proteome</keyword>
<evidence type="ECO:0000259" key="15">
    <source>
        <dbReference type="PROSITE" id="PS51007"/>
    </source>
</evidence>
<feature type="region of interest" description="Disordered" evidence="13">
    <location>
        <begin position="22"/>
        <end position="41"/>
    </location>
</feature>
<keyword evidence="9" id="KW-0560">Oxidoreductase</keyword>
<evidence type="ECO:0000256" key="9">
    <source>
        <dbReference type="ARBA" id="ARBA00023002"/>
    </source>
</evidence>
<evidence type="ECO:0000256" key="12">
    <source>
        <dbReference type="PROSITE-ProRule" id="PRU00433"/>
    </source>
</evidence>
<dbReference type="Gene3D" id="1.10.760.10">
    <property type="entry name" value="Cytochrome c-like domain"/>
    <property type="match status" value="1"/>
</dbReference>
<feature type="chain" id="PRO_5046281467" evidence="14">
    <location>
        <begin position="18"/>
        <end position="726"/>
    </location>
</feature>
<comment type="cofactor">
    <cofactor evidence="2">
        <name>pyrroloquinoline quinone</name>
        <dbReference type="ChEBI" id="CHEBI:58442"/>
    </cofactor>
</comment>
<dbReference type="Pfam" id="PF13442">
    <property type="entry name" value="Cytochrome_CBB3"/>
    <property type="match status" value="1"/>
</dbReference>
<gene>
    <name evidence="16" type="ORF">ACFMB1_09405</name>
</gene>
<dbReference type="EMBL" id="JBHPON010000001">
    <property type="protein sequence ID" value="MFC6035758.1"/>
    <property type="molecule type" value="Genomic_DNA"/>
</dbReference>
<feature type="domain" description="Cytochrome c" evidence="15">
    <location>
        <begin position="641"/>
        <end position="715"/>
    </location>
</feature>
<keyword evidence="8" id="KW-0634">PQQ</keyword>
<dbReference type="Proteomes" id="UP001596116">
    <property type="component" value="Unassembled WGS sequence"/>
</dbReference>
<evidence type="ECO:0000256" key="2">
    <source>
        <dbReference type="ARBA" id="ARBA00001931"/>
    </source>
</evidence>
<comment type="caution">
    <text evidence="16">The sequence shown here is derived from an EMBL/GenBank/DDBJ whole genome shotgun (WGS) entry which is preliminary data.</text>
</comment>
<dbReference type="PANTHER" id="PTHR32303">
    <property type="entry name" value="QUINOPROTEIN ALCOHOL DEHYDROGENASE (CYTOCHROME C)"/>
    <property type="match status" value="1"/>
</dbReference>
<keyword evidence="11" id="KW-1015">Disulfide bond</keyword>
<proteinExistence type="inferred from homology"/>
<keyword evidence="7" id="KW-0106">Calcium</keyword>
<keyword evidence="6 14" id="KW-0732">Signal</keyword>
<evidence type="ECO:0000256" key="14">
    <source>
        <dbReference type="SAM" id="SignalP"/>
    </source>
</evidence>
<dbReference type="Pfam" id="PF01011">
    <property type="entry name" value="PQQ"/>
    <property type="match status" value="2"/>
</dbReference>
<dbReference type="InterPro" id="IPR002372">
    <property type="entry name" value="PQQ_rpt_dom"/>
</dbReference>
<dbReference type="RefSeq" id="WP_379878689.1">
    <property type="nucleotide sequence ID" value="NZ_JBHPON010000001.1"/>
</dbReference>
<dbReference type="SUPFAM" id="SSF50998">
    <property type="entry name" value="Quinoprotein alcohol dehydrogenase-like"/>
    <property type="match status" value="1"/>
</dbReference>
<evidence type="ECO:0000256" key="5">
    <source>
        <dbReference type="ARBA" id="ARBA00022723"/>
    </source>
</evidence>
<comment type="cofactor">
    <cofactor evidence="1">
        <name>Ca(2+)</name>
        <dbReference type="ChEBI" id="CHEBI:29108"/>
    </cofactor>
</comment>
<dbReference type="SMART" id="SM00564">
    <property type="entry name" value="PQQ"/>
    <property type="match status" value="5"/>
</dbReference>
<keyword evidence="10 12" id="KW-0408">Iron</keyword>
<dbReference type="InterPro" id="IPR017512">
    <property type="entry name" value="PQQ_MeOH/EtOH_DH"/>
</dbReference>
<dbReference type="CDD" id="cd10279">
    <property type="entry name" value="PQQ_ADH_II"/>
    <property type="match status" value="1"/>
</dbReference>
<dbReference type="InterPro" id="IPR009056">
    <property type="entry name" value="Cyt_c-like_dom"/>
</dbReference>
<evidence type="ECO:0000313" key="16">
    <source>
        <dbReference type="EMBL" id="MFC6035758.1"/>
    </source>
</evidence>